<evidence type="ECO:0000259" key="1">
    <source>
        <dbReference type="Pfam" id="PF13452"/>
    </source>
</evidence>
<gene>
    <name evidence="2" type="ORF">GBA63_05025</name>
</gene>
<dbReference type="EMBL" id="CP045119">
    <property type="protein sequence ID" value="QIN82073.1"/>
    <property type="molecule type" value="Genomic_DNA"/>
</dbReference>
<feature type="domain" description="FAS1-like dehydratase" evidence="1">
    <location>
        <begin position="6"/>
        <end position="133"/>
    </location>
</feature>
<evidence type="ECO:0000313" key="2">
    <source>
        <dbReference type="EMBL" id="QIN82073.1"/>
    </source>
</evidence>
<dbReference type="InterPro" id="IPR016709">
    <property type="entry name" value="HadA-like"/>
</dbReference>
<dbReference type="RefSeq" id="WP_166174049.1">
    <property type="nucleotide sequence ID" value="NZ_CP045119.1"/>
</dbReference>
<sequence length="150" mass="17060">MLYEEFVGRPSEPVRNVVERDAVRLFAEAIADPSPLYRDEEVARLSRYGRIPAPPTFVRTFDYGKVEGLELPPAGLIHGEFRISYERPLLVGDEILCRLTLKDSYDKHGRRGLLGFLLFERRGEDPEGNLVFTTNDTVVVTEAVRRGIKP</sequence>
<dbReference type="AlphaFoldDB" id="A0A6G8Q6J4"/>
<accession>A0A6G8Q6J4</accession>
<dbReference type="Gene3D" id="3.10.129.10">
    <property type="entry name" value="Hotdog Thioesterase"/>
    <property type="match status" value="1"/>
</dbReference>
<name>A0A6G8Q6J4_9ACTN</name>
<dbReference type="PIRSF" id="PIRSF018072">
    <property type="entry name" value="UCP018072"/>
    <property type="match status" value="1"/>
</dbReference>
<dbReference type="SUPFAM" id="SSF54637">
    <property type="entry name" value="Thioesterase/thiol ester dehydrase-isomerase"/>
    <property type="match status" value="1"/>
</dbReference>
<dbReference type="CDD" id="cd03441">
    <property type="entry name" value="R_hydratase_like"/>
    <property type="match status" value="1"/>
</dbReference>
<dbReference type="InterPro" id="IPR029069">
    <property type="entry name" value="HotDog_dom_sf"/>
</dbReference>
<proteinExistence type="predicted"/>
<dbReference type="KEGG" id="rub:GBA63_05025"/>
<dbReference type="Pfam" id="PF13452">
    <property type="entry name" value="FAS1_DH_region"/>
    <property type="match status" value="1"/>
</dbReference>
<protein>
    <submittedName>
        <fullName evidence="2">MaoC family dehydratase</fullName>
    </submittedName>
</protein>
<organism evidence="2 3">
    <name type="scientific">Rubrobacter tropicus</name>
    <dbReference type="NCBI Taxonomy" id="2653851"/>
    <lineage>
        <taxon>Bacteria</taxon>
        <taxon>Bacillati</taxon>
        <taxon>Actinomycetota</taxon>
        <taxon>Rubrobacteria</taxon>
        <taxon>Rubrobacterales</taxon>
        <taxon>Rubrobacteraceae</taxon>
        <taxon>Rubrobacter</taxon>
    </lineage>
</organism>
<dbReference type="Proteomes" id="UP000501452">
    <property type="component" value="Chromosome"/>
</dbReference>
<keyword evidence="3" id="KW-1185">Reference proteome</keyword>
<evidence type="ECO:0000313" key="3">
    <source>
        <dbReference type="Proteomes" id="UP000501452"/>
    </source>
</evidence>
<reference evidence="2 3" key="1">
    <citation type="submission" date="2019-10" db="EMBL/GenBank/DDBJ databases">
        <title>Rubrobacter sp nov SCSIO 52090 isolated from a deep-sea sediment in the South China Sea.</title>
        <authorList>
            <person name="Chen R.W."/>
        </authorList>
    </citation>
    <scope>NUCLEOTIDE SEQUENCE [LARGE SCALE GENOMIC DNA]</scope>
    <source>
        <strain evidence="2 3">SCSIO 52909</strain>
    </source>
</reference>
<dbReference type="InterPro" id="IPR039569">
    <property type="entry name" value="FAS1-like_DH_region"/>
</dbReference>